<dbReference type="InterPro" id="IPR041589">
    <property type="entry name" value="DNAH3_AAA_lid_1"/>
</dbReference>
<keyword evidence="14" id="KW-0969">Cilium</keyword>
<dbReference type="GO" id="GO:0016567">
    <property type="term" value="P:protein ubiquitination"/>
    <property type="evidence" value="ECO:0007669"/>
    <property type="project" value="UniProtKB-UniPathway"/>
</dbReference>
<dbReference type="InterPro" id="IPR042222">
    <property type="entry name" value="Dynein_2_N"/>
</dbReference>
<dbReference type="InterPro" id="IPR003593">
    <property type="entry name" value="AAA+_ATPase"/>
</dbReference>
<dbReference type="Pfam" id="PF12777">
    <property type="entry name" value="MT"/>
    <property type="match status" value="1"/>
</dbReference>
<evidence type="ECO:0000256" key="15">
    <source>
        <dbReference type="ARBA" id="ARBA00023175"/>
    </source>
</evidence>
<dbReference type="GO" id="GO:0031514">
    <property type="term" value="C:motile cilium"/>
    <property type="evidence" value="ECO:0007669"/>
    <property type="project" value="UniProtKB-SubCell"/>
</dbReference>
<dbReference type="FunFam" id="1.20.920.30:FF:000002">
    <property type="entry name" value="Dynein axonemal heavy chain 3"/>
    <property type="match status" value="1"/>
</dbReference>
<dbReference type="FunFam" id="3.40.50.300:FF:000049">
    <property type="entry name" value="Dynein, axonemal, heavy chain 5"/>
    <property type="match status" value="1"/>
</dbReference>
<feature type="region of interest" description="Disordered" evidence="21">
    <location>
        <begin position="297"/>
        <end position="316"/>
    </location>
</feature>
<dbReference type="FunFam" id="3.40.50.300:FF:000362">
    <property type="entry name" value="Dynein, axonemal, heavy chain 6"/>
    <property type="match status" value="1"/>
</dbReference>
<feature type="repeat" description="ANK" evidence="19">
    <location>
        <begin position="3603"/>
        <end position="3627"/>
    </location>
</feature>
<dbReference type="Gene3D" id="3.10.490.20">
    <property type="match status" value="1"/>
</dbReference>
<evidence type="ECO:0000256" key="1">
    <source>
        <dbReference type="ARBA" id="ARBA00004230"/>
    </source>
</evidence>
<protein>
    <submittedName>
        <fullName evidence="24">Dynein heavy chain 7</fullName>
    </submittedName>
</protein>
<dbReference type="InterPro" id="IPR041466">
    <property type="entry name" value="Dynein_AAA5_ext"/>
</dbReference>
<dbReference type="FunFam" id="3.40.50.300:FF:000044">
    <property type="entry name" value="Dynein heavy chain 5, axonemal"/>
    <property type="match status" value="1"/>
</dbReference>
<dbReference type="InterPro" id="IPR036770">
    <property type="entry name" value="Ankyrin_rpt-contain_sf"/>
</dbReference>
<dbReference type="InterPro" id="IPR002110">
    <property type="entry name" value="Ankyrin_rpt"/>
</dbReference>
<dbReference type="Pfam" id="PF12775">
    <property type="entry name" value="AAA_7"/>
    <property type="match status" value="1"/>
</dbReference>
<evidence type="ECO:0000256" key="21">
    <source>
        <dbReference type="SAM" id="MobiDB-lite"/>
    </source>
</evidence>
<dbReference type="Gene3D" id="1.20.920.20">
    <property type="match status" value="1"/>
</dbReference>
<dbReference type="GO" id="GO:0005524">
    <property type="term" value="F:ATP binding"/>
    <property type="evidence" value="ECO:0007669"/>
    <property type="project" value="UniProtKB-KW"/>
</dbReference>
<keyword evidence="6" id="KW-0963">Cytoplasm</keyword>
<dbReference type="PROSITE" id="PS50088">
    <property type="entry name" value="ANK_REPEAT"/>
    <property type="match status" value="8"/>
</dbReference>
<dbReference type="Proteomes" id="UP000299084">
    <property type="component" value="Unassembled WGS sequence"/>
</dbReference>
<keyword evidence="22" id="KW-0732">Signal</keyword>
<dbReference type="PANTHER" id="PTHR22878:SF70">
    <property type="entry name" value="DYNEIN HEAVY CHAIN 2, AXONEMAL"/>
    <property type="match status" value="1"/>
</dbReference>
<evidence type="ECO:0000256" key="20">
    <source>
        <dbReference type="SAM" id="Coils"/>
    </source>
</evidence>
<dbReference type="InterPro" id="IPR042228">
    <property type="entry name" value="Dynein_linker_3"/>
</dbReference>
<evidence type="ECO:0000256" key="16">
    <source>
        <dbReference type="ARBA" id="ARBA00023212"/>
    </source>
</evidence>
<keyword evidence="13 20" id="KW-0175">Coiled coil</keyword>
<accession>A0A5N4CZ74</accession>
<feature type="chain" id="PRO_5024450606" evidence="22">
    <location>
        <begin position="16"/>
        <end position="3996"/>
    </location>
</feature>
<evidence type="ECO:0000256" key="3">
    <source>
        <dbReference type="ARBA" id="ARBA00004906"/>
    </source>
</evidence>
<dbReference type="FunFam" id="3.40.50.300:FF:005585">
    <property type="entry name" value="Predicted protein"/>
    <property type="match status" value="1"/>
</dbReference>
<dbReference type="SUPFAM" id="SSF52540">
    <property type="entry name" value="P-loop containing nucleoside triphosphate hydrolases"/>
    <property type="match status" value="4"/>
</dbReference>
<evidence type="ECO:0000313" key="25">
    <source>
        <dbReference type="Proteomes" id="UP000299084"/>
    </source>
</evidence>
<evidence type="ECO:0000256" key="18">
    <source>
        <dbReference type="ARBA" id="ARBA00057074"/>
    </source>
</evidence>
<dbReference type="FunFam" id="1.10.8.710:FF:000004">
    <property type="entry name" value="Dynein axonemal heavy chain 6"/>
    <property type="match status" value="1"/>
</dbReference>
<keyword evidence="16" id="KW-0206">Cytoskeleton</keyword>
<feature type="coiled-coil region" evidence="20">
    <location>
        <begin position="2234"/>
        <end position="2282"/>
    </location>
</feature>
<proteinExistence type="inferred from homology"/>
<evidence type="ECO:0000256" key="12">
    <source>
        <dbReference type="ARBA" id="ARBA00023017"/>
    </source>
</evidence>
<dbReference type="SUPFAM" id="SSF48403">
    <property type="entry name" value="Ankyrin repeat"/>
    <property type="match status" value="1"/>
</dbReference>
<dbReference type="InterPro" id="IPR042219">
    <property type="entry name" value="AAA_lid_11_sf"/>
</dbReference>
<keyword evidence="11" id="KW-0282">Flagellum</keyword>
<dbReference type="Gene3D" id="1.20.920.30">
    <property type="match status" value="1"/>
</dbReference>
<keyword evidence="7" id="KW-0493">Microtubule</keyword>
<dbReference type="InterPro" id="IPR024317">
    <property type="entry name" value="Dynein_heavy_chain_D4_dom"/>
</dbReference>
<gene>
    <name evidence="24" type="ORF">Cadr_000020479</name>
</gene>
<dbReference type="InterPro" id="IPR004273">
    <property type="entry name" value="Dynein_heavy_D6_P-loop"/>
</dbReference>
<dbReference type="Gene3D" id="1.20.140.100">
    <property type="entry name" value="Dynein heavy chain, N-terminal domain 2"/>
    <property type="match status" value="1"/>
</dbReference>
<feature type="domain" description="SOCS box" evidence="23">
    <location>
        <begin position="3929"/>
        <end position="3976"/>
    </location>
</feature>
<dbReference type="GO" id="GO:0008569">
    <property type="term" value="F:minus-end-directed microtubule motor activity"/>
    <property type="evidence" value="ECO:0007669"/>
    <property type="project" value="InterPro"/>
</dbReference>
<dbReference type="FunFam" id="3.20.180.20:FF:000003">
    <property type="entry name" value="Dynein heavy chain 12, axonemal"/>
    <property type="match status" value="1"/>
</dbReference>
<dbReference type="Gene3D" id="3.20.180.20">
    <property type="entry name" value="Dynein heavy chain, N-terminal domain 2"/>
    <property type="match status" value="1"/>
</dbReference>
<organism evidence="24 25">
    <name type="scientific">Camelus dromedarius</name>
    <name type="common">Dromedary</name>
    <name type="synonym">Arabian camel</name>
    <dbReference type="NCBI Taxonomy" id="9838"/>
    <lineage>
        <taxon>Eukaryota</taxon>
        <taxon>Metazoa</taxon>
        <taxon>Chordata</taxon>
        <taxon>Craniata</taxon>
        <taxon>Vertebrata</taxon>
        <taxon>Euteleostomi</taxon>
        <taxon>Mammalia</taxon>
        <taxon>Eutheria</taxon>
        <taxon>Laurasiatheria</taxon>
        <taxon>Artiodactyla</taxon>
        <taxon>Tylopoda</taxon>
        <taxon>Camelidae</taxon>
        <taxon>Camelus</taxon>
    </lineage>
</organism>
<comment type="function">
    <text evidence="18">Force generating protein of respiratory cilia. Produces force towards the minus ends of microtubules. Dynein has ATPase activity; the force-producing power stroke is thought to occur on release of ADP. Involved in sperm motility; implicated in sperm flagellar assembly.</text>
</comment>
<dbReference type="Gene3D" id="1.20.1270.280">
    <property type="match status" value="1"/>
</dbReference>
<dbReference type="Gene3D" id="1.10.8.1220">
    <property type="match status" value="1"/>
</dbReference>
<feature type="coiled-coil region" evidence="20">
    <location>
        <begin position="155"/>
        <end position="215"/>
    </location>
</feature>
<reference evidence="24 25" key="1">
    <citation type="journal article" date="2019" name="Mol. Ecol. Resour.">
        <title>Improving Illumina assemblies with Hi-C and long reads: an example with the North African dromedary.</title>
        <authorList>
            <person name="Elbers J.P."/>
            <person name="Rogers M.F."/>
            <person name="Perelman P.L."/>
            <person name="Proskuryakova A.A."/>
            <person name="Serdyukova N.A."/>
            <person name="Johnson W.E."/>
            <person name="Horin P."/>
            <person name="Corander J."/>
            <person name="Murphy D."/>
            <person name="Burger P.A."/>
        </authorList>
    </citation>
    <scope>NUCLEOTIDE SEQUENCE [LARGE SCALE GENOMIC DNA]</scope>
    <source>
        <strain evidence="24">Drom800</strain>
        <tissue evidence="24">Blood</tissue>
    </source>
</reference>
<dbReference type="Pfam" id="PF03028">
    <property type="entry name" value="Dynein_heavy"/>
    <property type="match status" value="1"/>
</dbReference>
<dbReference type="Pfam" id="PF17857">
    <property type="entry name" value="AAA_lid_1"/>
    <property type="match status" value="1"/>
</dbReference>
<dbReference type="Pfam" id="PF17852">
    <property type="entry name" value="Dynein_AAA_lid"/>
    <property type="match status" value="1"/>
</dbReference>
<dbReference type="GO" id="GO:0045505">
    <property type="term" value="F:dynein intermediate chain binding"/>
    <property type="evidence" value="ECO:0007669"/>
    <property type="project" value="InterPro"/>
</dbReference>
<dbReference type="InterPro" id="IPR024743">
    <property type="entry name" value="Dynein_HC_stalk"/>
</dbReference>
<dbReference type="PANTHER" id="PTHR22878">
    <property type="entry name" value="DYNEIN HEAVY CHAIN 6, AXONEMAL-LIKE-RELATED"/>
    <property type="match status" value="1"/>
</dbReference>
<dbReference type="CDD" id="cd03730">
    <property type="entry name" value="SOCS_ASB14"/>
    <property type="match status" value="1"/>
</dbReference>
<name>A0A5N4CZ74_CAMDR</name>
<dbReference type="Gene3D" id="1.10.472.130">
    <property type="match status" value="1"/>
</dbReference>
<dbReference type="InterPro" id="IPR001496">
    <property type="entry name" value="SOCS_box"/>
</dbReference>
<dbReference type="Gene3D" id="1.10.287.2620">
    <property type="match status" value="1"/>
</dbReference>
<dbReference type="SMART" id="SM00248">
    <property type="entry name" value="ANK"/>
    <property type="match status" value="13"/>
</dbReference>
<dbReference type="FunFam" id="1.20.58.1120:FF:000005">
    <property type="entry name" value="Dynein, axonemal, heavy chain 12"/>
    <property type="match status" value="1"/>
</dbReference>
<evidence type="ECO:0000256" key="14">
    <source>
        <dbReference type="ARBA" id="ARBA00023069"/>
    </source>
</evidence>
<feature type="repeat" description="ANK" evidence="19">
    <location>
        <begin position="3785"/>
        <end position="3817"/>
    </location>
</feature>
<feature type="repeat" description="ANK" evidence="19">
    <location>
        <begin position="3537"/>
        <end position="3569"/>
    </location>
</feature>
<dbReference type="FunFam" id="1.20.920.20:FF:000006">
    <property type="entry name" value="Dynein, axonemal, heavy chain 6"/>
    <property type="match status" value="1"/>
</dbReference>
<dbReference type="InterPro" id="IPR027417">
    <property type="entry name" value="P-loop_NTPase"/>
</dbReference>
<evidence type="ECO:0000256" key="9">
    <source>
        <dbReference type="ARBA" id="ARBA00022741"/>
    </source>
</evidence>
<dbReference type="Gene3D" id="6.10.140.1060">
    <property type="match status" value="1"/>
</dbReference>
<dbReference type="FunFam" id="1.10.287.2620:FF:000002">
    <property type="entry name" value="Dynein heavy chain 2, axonemal"/>
    <property type="match status" value="1"/>
</dbReference>
<keyword evidence="25" id="KW-1185">Reference proteome</keyword>
<dbReference type="FunFam" id="1.10.750.20:FF:000001">
    <property type="entry name" value="Ankyrin repeat and SOCS box containing 1"/>
    <property type="match status" value="1"/>
</dbReference>
<dbReference type="GO" id="GO:0035556">
    <property type="term" value="P:intracellular signal transduction"/>
    <property type="evidence" value="ECO:0007669"/>
    <property type="project" value="InterPro"/>
</dbReference>
<dbReference type="SMART" id="SM00969">
    <property type="entry name" value="SOCS_box"/>
    <property type="match status" value="1"/>
</dbReference>
<dbReference type="Pfam" id="PF12796">
    <property type="entry name" value="Ank_2"/>
    <property type="match status" value="3"/>
</dbReference>
<comment type="similarity">
    <text evidence="4">Belongs to the dynein heavy chain family.</text>
</comment>
<dbReference type="Gene3D" id="1.10.750.20">
    <property type="entry name" value="SOCS box"/>
    <property type="match status" value="1"/>
</dbReference>
<dbReference type="FunFam" id="3.40.50.300:FF:002141">
    <property type="entry name" value="Dynein heavy chain"/>
    <property type="match status" value="1"/>
</dbReference>
<keyword evidence="12" id="KW-0243">Dynein</keyword>
<feature type="repeat" description="ANK" evidence="19">
    <location>
        <begin position="3755"/>
        <end position="3780"/>
    </location>
</feature>
<evidence type="ECO:0000256" key="5">
    <source>
        <dbReference type="ARBA" id="ARBA00011655"/>
    </source>
</evidence>
<evidence type="ECO:0000256" key="11">
    <source>
        <dbReference type="ARBA" id="ARBA00022846"/>
    </source>
</evidence>
<dbReference type="GO" id="GO:0051959">
    <property type="term" value="F:dynein light intermediate chain binding"/>
    <property type="evidence" value="ECO:0007669"/>
    <property type="project" value="InterPro"/>
</dbReference>
<feature type="repeat" description="ANK" evidence="19">
    <location>
        <begin position="3570"/>
        <end position="3602"/>
    </location>
</feature>
<dbReference type="InterPro" id="IPR043157">
    <property type="entry name" value="Dynein_AAA1S"/>
</dbReference>
<dbReference type="FunFam" id="1.20.140.100:FF:000004">
    <property type="entry name" value="Dynein axonemal heavy chain 6"/>
    <property type="match status" value="1"/>
</dbReference>
<evidence type="ECO:0000256" key="22">
    <source>
        <dbReference type="SAM" id="SignalP"/>
    </source>
</evidence>
<keyword evidence="8" id="KW-0677">Repeat</keyword>
<dbReference type="STRING" id="9838.ENSCDRP00005025682"/>
<dbReference type="InterPro" id="IPR036036">
    <property type="entry name" value="SOCS_box-like_dom_sf"/>
</dbReference>
<dbReference type="CDD" id="cd00009">
    <property type="entry name" value="AAA"/>
    <property type="match status" value="1"/>
</dbReference>
<comment type="subcellular location">
    <subcellularLocation>
        <location evidence="1">Cell projection</location>
        <location evidence="1">Cilium</location>
        <location evidence="1">Flagellum</location>
    </subcellularLocation>
    <subcellularLocation>
        <location evidence="2">Cytoplasm</location>
        <location evidence="2">Cytoskeleton</location>
        <location evidence="2">Cilium axoneme</location>
    </subcellularLocation>
</comment>
<feature type="repeat" description="ANK" evidence="19">
    <location>
        <begin position="3504"/>
        <end position="3536"/>
    </location>
</feature>
<dbReference type="Gene3D" id="1.25.40.20">
    <property type="entry name" value="Ankyrin repeat-containing domain"/>
    <property type="match status" value="2"/>
</dbReference>
<dbReference type="SMART" id="SM00253">
    <property type="entry name" value="SOCS"/>
    <property type="match status" value="1"/>
</dbReference>
<evidence type="ECO:0000256" key="17">
    <source>
        <dbReference type="ARBA" id="ARBA00023273"/>
    </source>
</evidence>
<dbReference type="EMBL" id="JWIN03000017">
    <property type="protein sequence ID" value="KAB1264173.1"/>
    <property type="molecule type" value="Genomic_DNA"/>
</dbReference>
<dbReference type="GO" id="GO:0005858">
    <property type="term" value="C:axonemal dynein complex"/>
    <property type="evidence" value="ECO:0007669"/>
    <property type="project" value="UniProtKB-ARBA"/>
</dbReference>
<keyword evidence="15" id="KW-0505">Motor protein</keyword>
<evidence type="ECO:0000256" key="19">
    <source>
        <dbReference type="PROSITE-ProRule" id="PRU00023"/>
    </source>
</evidence>
<evidence type="ECO:0000256" key="8">
    <source>
        <dbReference type="ARBA" id="ARBA00022737"/>
    </source>
</evidence>
<dbReference type="InterPro" id="IPR035699">
    <property type="entry name" value="AAA_6"/>
</dbReference>
<sequence length="3996" mass="456397">MLFFFKFIGKFFSLASEIMLLPQWVHFPMVRLDCEDLKTGLTNKAKAFANLLLNDIASKHRKENECYYNYNKAECYVSICSEFEAIKEHALKVPETTEEMMDLESKRRMIYFFDVFLFPQEDLALNSAVLMWPWKINPVFDENDELIENAKHKKENELIAKREKLILEIEKESRRMEEFAEFAELDRMQQYVTDVRQLQKRIQESEEAVQFINKEEELFKWELTKYPELDKLKVNIEPYQKFFNFVLKWQRTEKRWMDGGFLDLNGESMEADVDEFSREIFKTLKFFQSKQKKELQEKRKAAKRRSLEEEKLEEEPKENPTITMCATVMEQIKVFKDYIPTVSILCNPGMRSRHWKQLSEIVGYDLTPDSGTTLRKVLKLNLTPYLGKFEVISAGASKEFSLEKAMLTMMGTWDDIAFHISLYRDAGVCILSSVDEIQALLDDQIIKTQTMRGSPFIKPFEKEIKAWEDRLIRIQETIDEWLKVQAHWLYLEPIFCSEDIMQQMPEEGRQFQTVDRHWRDIMKFCAKDPKVLAATSLTGLLEKLQNCNELLEKIMKGLNAYLEKKRLFFPRFFFLSNDEMLEILSETKDPLRVQPHLKKCFEGIAKLEFLPNLDIKAMYSSEGERVELIALISTSAARGAVEKWLIQVEDLMLQSIHDVIAVARLAYPESARKDWVREWPGQVVLCVSQMFWTSETQEVISGGTEGLKKYYKELQNQLNDIVELVRGKLSKQTRITLGALGYMACFDLFLLGVSSDTDFQWLAQLRYYWEYENARVHIINCNVKYAYEYLGNSPRLVITPLTDRCYRTLIGAFYLNLGGAPEGPAGTGKTETTKDLAKALAVQCVVFNCSDGLDYLAMGKFFKGLASSGAWACFDEFNRIELEVLSVVAQQILCIQRAVQQKLEVFIFEGTELKLNPNCFVAITMNPGYAGRSELPDNLKVLFRTVAMMVPNYALIAEISLYSYGFLNAEPLSVKIVMTYRLCSEQLSSQFHYDYGMRAVKAVLVAAGNLKLKFPNEDEDILLLRSIKDVNEPKFLSHDIPLFNGITSDLFPGVKLPEADYHEFLECAHEACRVHNLQPVKFFLEKMIQTYEMMIVRHGFMLVGEPFAAKTKVLHMLADTLTLMNERGYGEEEKVVYRTVNPKSITMGQLFGQFDPVSHELCLMSGEIIQMSPQMSLIFEAMDLSQASPATVSRCGMIYLEPSQLGWKPLVSSWLNSLKGPLQEPEHQALLRGLFDWLIQPTLNLRKKKCKELIPTSDSNVVVSLTRLFEALLCNVVENDPTSKHIRVWIMGKDGNNPLPDSVGKWECHFDEKGLVYDYMYELKNRGHWVHWNELIRSTNLGDKRVKIQDIIVPTMDTIRYTFLMDLSITYGKPLLFVGPTGTGKSVYVKDKLMNHLEKDLYFPFYVNFSARTSANQVQNIIMARLDKRRKGVFGPPMGKKCVIFIDDMNMPALEKYGAQPPIELLRQFFDCGNWYDLKDTSKITLVDIELIAAMGPPGGGRNPVTPRFIRHFNICTINTFSDETMVRIFSSIVAFYLRTREFPPEYFSVGNQIVSGTMEIYKQSMENLLPTPTKSHYTFNLRDFSRVIRGCLLIERDAVESKHTMTRLFVHEVLRVFYDRLVNDADRFWLFNLTKMVVRDHFKESFDSIFSHLRKENAPVTEEDLRNLMFGDYMNPDLEGDDRVYIEIPNIHHFSDIVDQCLDEYNQTHKTRMNLVIFRYVLEHLSRICRILKQSGGNALLVGLGGSGRQSLTRLATSMAKMQMFQPEISKGYGMNEWREDLKVLLRNVGMRGQKTVFLITDTQIKEEAFLEDIDSVLNTGEVPNIFAADEKQEVMEGVRPVAQAGNKHDELSPLALFAFFVNCCKDNLHVVVAFSPIGDAFRNRLRQFPSLINCCTIDWFQPWPEDALELVAVKFLETLELTEVERQEIVPVCKHFHTSIMELSERFLQELGRHNYVTATSYLELIASFRQLLTKRRQAVMEAKQRYVNGLDKLAFAESQVGEMKMELVQLQPKLEEAKIENAHMMQIIEIESAQVEAKRKVVKFDEEIASGKAEEAQVLKNECESDLVEAIPALEAALSALDTLKASPADITIVKSMKNPPSGVKLVMAAICVMKDIKPEKISDPSGTGGKILDYWGPSKKLLGDMNFLRDLREYDKDNIPVTVMQKIRGEYLTNPEFDPPKVAKASSAAEGLCKWIMAMEVYDRVAKVVAPKKARLTEAQKSLAETMGLLNQKRAELAEVEHHLENLQRTFLEKTEEKARLEDQVELCAKKLERASKLIGGLGGEKSRWSQAADDLQIVYENLTGDVLVSAGVIAYLGPFTSGFRQTCTEDWSVLCKEKKIPCSEEPLMIDPQGQANKWIKNSEKENQLSVIKLSDSDYMRTLENCIQFGTPLLLENVGEELDPSLEPLLLRQTFKQGGIDCIRLGEVIIEYSFDFKFYITTKLRNPHYMPELATKLSLLNFMITPEGLEDQLLGIVVAKERPELEEERNALILQSAANKKQLKDIEKKILETLSSSEGNILEDESAIKVLDSAKLMSNEITKKQQIAEKTELKIAESREGYRPIAKHSSVLFFSIADLANIDPMYQYSLTWFVNLYISSIHDSNKSKILEKRLRYLSDHFTYNLYCNICRSLFEKDKLLFSFLLCANLLLAKKEIEYQELMFLLTGGVSLKSAEKNPDPTWLQDKSWEEICRASEFPAFKGLRNHFCDNITEWREIYDSKEPHNAKFPVPMDTRLNELQKIIVLRCLRPDKITPAITNYVTDKLGKKFVEPPSFDLTKSYLDSNCTIPLIFVLSPGADPMASLLKFANDKAMSGNKFQAISLGQGQGPIATKMIKAATEEGTWVCLQNCHLAVSWMPILEKICEDFTPEVCNSSFRLWLTSYPSPKFPVTILQNGVKMTNEPPTGLRLNLLQSYLTDPISDPQFFSGCEGKELAWEKLLFGVCFFHALVQERKKFGPLGWNIPYGFNESDLRISIRQLQLFINEYDTIPFEAISYLTGECNYGGRVTDDWDRRLLLTMLADFYNLHIIENSHYKFSPSGNYFAPPKGTYNEYIEFIKKLPFTQHPEIFGLHENVDISKDLQQTKILFESLLLTQGGSKQTGSSGSADQILLEITKDILKKLPNDFDIESALFKYPVRYEESMNTVLVQEMERFNNLIKTIRNTLRDLEKAIKGVVVMDSALEALSGSLLVGKVPEIWAQRSYPSLKPLGSYITDFLARLNFLQDWYNSGKPCVFWLSGFFFTQAFLTGAMQNYARKYTIPIDLLGYEFEVISSDTSEKAPEDGVYIHGLYLDGARWDRASGLLAEQYPKLLFDLMPIIWIKPSKYISNKFCRYPCDEERNLKAVELTCKGSKTTGGPPADLRVNLSAFHMDNYTSDEDVDNDFDTQLIIQQSLQDIHKPGTIQQAPDDESFLSTDYKKIVEIIETVKYSFLFSPLQLVLRCDGKEDALSRLTKYRSAFDEADEIGWLPLHKAAVQLNKNILEITLNASKPSVWEQTTHNGETPLFLAVSKCLLENVAFLLLNGCSPNVKNFEGNSPLLTAVLHDSYNTAALLISHGADVNLRCANERTALHEAAKLGRRDIVQLLLASGAHPDPRSSYGFTPLALAAQSGHTEIMELLLKKGKIFCTVSTLLRGANALGQASDSSSILLEAASGGNPDSVTLLLEYGADANIPKNSGHLPIHVAADRGHLLALKILVPVTDFAAIKRSGISPVHCAAAGAHPKCLELLIQAGFDVNFMLDQRIRKHYDDHRKSALYFAVSNGDISSVKLLLNAGALPNQDPVNCLQIALRMGNYELISLLLRHGANVNYFCRVNPLHFPSALQYTLKDEVMLRMLLNYGYDTERCFDCSHGDKAHPLRTFEGWTSTVIKDTMFCEVITLSWLQHLSGKVVRVMLDYVDQVRICSKLKAVLQKQGLWSEIHFILTNPRSLKHLCRLKIRKCMGRLHLRCPVFMSFLPLPNRLKAYVLYKEYDLYEQGIFTEPRNQTIQDEKV</sequence>
<keyword evidence="19" id="KW-0040">ANK repeat</keyword>
<dbReference type="Pfam" id="PF00023">
    <property type="entry name" value="Ank"/>
    <property type="match status" value="1"/>
</dbReference>
<dbReference type="Gene3D" id="3.40.50.300">
    <property type="entry name" value="P-loop containing nucleotide triphosphate hydrolases"/>
    <property type="match status" value="6"/>
</dbReference>
<keyword evidence="9" id="KW-0547">Nucleotide-binding</keyword>
<comment type="subunit">
    <text evidence="5">Consists of at least two heavy chains and a number of intermediate and light chains.</text>
</comment>
<dbReference type="Gene3D" id="1.10.8.720">
    <property type="entry name" value="Region D6 of dynein motor"/>
    <property type="match status" value="1"/>
</dbReference>
<dbReference type="SUPFAM" id="SSF158235">
    <property type="entry name" value="SOCS box-like"/>
    <property type="match status" value="1"/>
</dbReference>
<dbReference type="GO" id="GO:0005874">
    <property type="term" value="C:microtubule"/>
    <property type="evidence" value="ECO:0007669"/>
    <property type="project" value="UniProtKB-KW"/>
</dbReference>
<dbReference type="GO" id="GO:0003341">
    <property type="term" value="P:cilium movement"/>
    <property type="evidence" value="ECO:0007669"/>
    <property type="project" value="UniProtKB-ARBA"/>
</dbReference>
<evidence type="ECO:0000256" key="7">
    <source>
        <dbReference type="ARBA" id="ARBA00022701"/>
    </source>
</evidence>
<feature type="compositionally biased region" description="Basic and acidic residues" evidence="21">
    <location>
        <begin position="297"/>
        <end position="309"/>
    </location>
</feature>
<dbReference type="Pfam" id="PF18199">
    <property type="entry name" value="Dynein_C"/>
    <property type="match status" value="1"/>
</dbReference>
<comment type="caution">
    <text evidence="24">The sequence shown here is derived from an EMBL/GenBank/DDBJ whole genome shotgun (WGS) entry which is preliminary data.</text>
</comment>
<dbReference type="InterPro" id="IPR035706">
    <property type="entry name" value="AAA_9"/>
</dbReference>
<feature type="repeat" description="ANK" evidence="19">
    <location>
        <begin position="3713"/>
        <end position="3745"/>
    </location>
</feature>
<dbReference type="PROSITE" id="PS50225">
    <property type="entry name" value="SOCS"/>
    <property type="match status" value="1"/>
</dbReference>
<feature type="repeat" description="ANK" evidence="19">
    <location>
        <begin position="3648"/>
        <end position="3680"/>
    </location>
</feature>
<dbReference type="InterPro" id="IPR013602">
    <property type="entry name" value="Dynein_heavy_linker"/>
</dbReference>
<comment type="pathway">
    <text evidence="3">Protein modification; protein ubiquitination.</text>
</comment>
<evidence type="ECO:0000256" key="10">
    <source>
        <dbReference type="ARBA" id="ARBA00022840"/>
    </source>
</evidence>
<evidence type="ECO:0000259" key="23">
    <source>
        <dbReference type="PROSITE" id="PS50225"/>
    </source>
</evidence>
<keyword evidence="10" id="KW-0067">ATP-binding</keyword>
<dbReference type="FunFam" id="1.10.8.1220:FF:000001">
    <property type="entry name" value="Dynein axonemal heavy chain 5"/>
    <property type="match status" value="1"/>
</dbReference>
<evidence type="ECO:0000256" key="6">
    <source>
        <dbReference type="ARBA" id="ARBA00022490"/>
    </source>
</evidence>
<dbReference type="Pfam" id="PF08393">
    <property type="entry name" value="DHC_N2"/>
    <property type="match status" value="1"/>
</dbReference>
<dbReference type="Pfam" id="PF12781">
    <property type="entry name" value="AAA_9"/>
    <property type="match status" value="1"/>
</dbReference>
<dbReference type="Pfam" id="PF18198">
    <property type="entry name" value="AAA_lid_11"/>
    <property type="match status" value="1"/>
</dbReference>
<dbReference type="Gene3D" id="1.10.8.710">
    <property type="match status" value="1"/>
</dbReference>
<feature type="signal peptide" evidence="22">
    <location>
        <begin position="1"/>
        <end position="15"/>
    </location>
</feature>
<dbReference type="SMART" id="SM00382">
    <property type="entry name" value="AAA"/>
    <property type="match status" value="2"/>
</dbReference>
<evidence type="ECO:0000256" key="4">
    <source>
        <dbReference type="ARBA" id="ARBA00008887"/>
    </source>
</evidence>
<evidence type="ECO:0000256" key="13">
    <source>
        <dbReference type="ARBA" id="ARBA00023054"/>
    </source>
</evidence>
<dbReference type="UniPathway" id="UPA00143"/>
<dbReference type="FunFam" id="1.10.8.720:FF:000001">
    <property type="entry name" value="dynein heavy chain 7, axonemal"/>
    <property type="match status" value="1"/>
</dbReference>
<dbReference type="Pfam" id="PF07525">
    <property type="entry name" value="SOCS_box"/>
    <property type="match status" value="1"/>
</dbReference>
<evidence type="ECO:0000256" key="2">
    <source>
        <dbReference type="ARBA" id="ARBA00004430"/>
    </source>
</evidence>
<dbReference type="Gene3D" id="1.20.58.1120">
    <property type="match status" value="1"/>
</dbReference>
<evidence type="ECO:0000313" key="24">
    <source>
        <dbReference type="EMBL" id="KAB1264173.1"/>
    </source>
</evidence>
<dbReference type="PRINTS" id="PR01415">
    <property type="entry name" value="ANKYRIN"/>
</dbReference>
<dbReference type="FunFam" id="1.20.1270.280:FF:000001">
    <property type="entry name" value="dynein heavy chain 7, axonemal"/>
    <property type="match status" value="1"/>
</dbReference>
<keyword evidence="17" id="KW-0966">Cell projection</keyword>
<dbReference type="Pfam" id="PF12774">
    <property type="entry name" value="AAA_6"/>
    <property type="match status" value="1"/>
</dbReference>
<dbReference type="InterPro" id="IPR043160">
    <property type="entry name" value="Dynein_C_barrel"/>
</dbReference>
<dbReference type="InterPro" id="IPR041658">
    <property type="entry name" value="AAA_lid_11"/>
</dbReference>
<dbReference type="PROSITE" id="PS50297">
    <property type="entry name" value="ANK_REP_REGION"/>
    <property type="match status" value="7"/>
</dbReference>
<dbReference type="Pfam" id="PF12780">
    <property type="entry name" value="AAA_8"/>
    <property type="match status" value="1"/>
</dbReference>
<dbReference type="InterPro" id="IPR041228">
    <property type="entry name" value="Dynein_C"/>
</dbReference>
<dbReference type="InterPro" id="IPR026983">
    <property type="entry name" value="DHC"/>
</dbReference>